<comment type="caution">
    <text evidence="6">The sequence shown here is derived from an EMBL/GenBank/DDBJ whole genome shotgun (WGS) entry which is preliminary data.</text>
</comment>
<dbReference type="InterPro" id="IPR036271">
    <property type="entry name" value="Tet_transcr_reg_TetR-rel_C_sf"/>
</dbReference>
<protein>
    <submittedName>
        <fullName evidence="6">Helix-turn-helix domain-containing protein</fullName>
    </submittedName>
</protein>
<evidence type="ECO:0000259" key="5">
    <source>
        <dbReference type="PROSITE" id="PS50977"/>
    </source>
</evidence>
<keyword evidence="3" id="KW-0804">Transcription</keyword>
<dbReference type="InterPro" id="IPR001647">
    <property type="entry name" value="HTH_TetR"/>
</dbReference>
<dbReference type="PROSITE" id="PS50977">
    <property type="entry name" value="HTH_TETR_2"/>
    <property type="match status" value="1"/>
</dbReference>
<dbReference type="SUPFAM" id="SSF48498">
    <property type="entry name" value="Tetracyclin repressor-like, C-terminal domain"/>
    <property type="match status" value="1"/>
</dbReference>
<evidence type="ECO:0000313" key="7">
    <source>
        <dbReference type="Proteomes" id="UP001304298"/>
    </source>
</evidence>
<feature type="DNA-binding region" description="H-T-H motif" evidence="4">
    <location>
        <begin position="35"/>
        <end position="54"/>
    </location>
</feature>
<name>A0ABU5RD87_9PSEU</name>
<accession>A0ABU5RD87</accession>
<proteinExistence type="predicted"/>
<keyword evidence="1" id="KW-0805">Transcription regulation</keyword>
<dbReference type="EMBL" id="JAYFSI010000007">
    <property type="protein sequence ID" value="MEA5363734.1"/>
    <property type="molecule type" value="Genomic_DNA"/>
</dbReference>
<keyword evidence="2 4" id="KW-0238">DNA-binding</keyword>
<dbReference type="Pfam" id="PF21597">
    <property type="entry name" value="TetR_C_43"/>
    <property type="match status" value="1"/>
</dbReference>
<evidence type="ECO:0000256" key="4">
    <source>
        <dbReference type="PROSITE-ProRule" id="PRU00335"/>
    </source>
</evidence>
<dbReference type="Proteomes" id="UP001304298">
    <property type="component" value="Unassembled WGS sequence"/>
</dbReference>
<sequence length="186" mass="20483">MTVEQRPLRADARRNREALVAAAREVFGAKGLDAPLDEIARRAEVAIGTLYNRFPTRADLVEAAFLPTLEEAQVIGDEALACEDPWDGFVRYLERSIRMQVTDRGFTEVCSRTFDPSSGLEKAKRANGSRMERIITRAQEAGALRPDFRLPDLAVVFAAATAAPDWRRGLALVLDGLRAPAAHPLP</sequence>
<reference evidence="6 7" key="1">
    <citation type="submission" date="2023-12" db="EMBL/GenBank/DDBJ databases">
        <title>Amycolatopsis sp. V23-08.</title>
        <authorList>
            <person name="Somphong A."/>
        </authorList>
    </citation>
    <scope>NUCLEOTIDE SEQUENCE [LARGE SCALE GENOMIC DNA]</scope>
    <source>
        <strain evidence="6 7">V23-08</strain>
    </source>
</reference>
<evidence type="ECO:0000256" key="2">
    <source>
        <dbReference type="ARBA" id="ARBA00023125"/>
    </source>
</evidence>
<dbReference type="RefSeq" id="WP_323331471.1">
    <property type="nucleotide sequence ID" value="NZ_JAYFSI010000007.1"/>
</dbReference>
<evidence type="ECO:0000313" key="6">
    <source>
        <dbReference type="EMBL" id="MEA5363734.1"/>
    </source>
</evidence>
<evidence type="ECO:0000256" key="1">
    <source>
        <dbReference type="ARBA" id="ARBA00023015"/>
    </source>
</evidence>
<dbReference type="InterPro" id="IPR009057">
    <property type="entry name" value="Homeodomain-like_sf"/>
</dbReference>
<dbReference type="Pfam" id="PF00440">
    <property type="entry name" value="TetR_N"/>
    <property type="match status" value="1"/>
</dbReference>
<dbReference type="SUPFAM" id="SSF46689">
    <property type="entry name" value="Homeodomain-like"/>
    <property type="match status" value="1"/>
</dbReference>
<dbReference type="InterPro" id="IPR049445">
    <property type="entry name" value="TetR_SbtR-like_C"/>
</dbReference>
<organism evidence="6 7">
    <name type="scientific">Amycolatopsis heterodermiae</name>
    <dbReference type="NCBI Taxonomy" id="3110235"/>
    <lineage>
        <taxon>Bacteria</taxon>
        <taxon>Bacillati</taxon>
        <taxon>Actinomycetota</taxon>
        <taxon>Actinomycetes</taxon>
        <taxon>Pseudonocardiales</taxon>
        <taxon>Pseudonocardiaceae</taxon>
        <taxon>Amycolatopsis</taxon>
    </lineage>
</organism>
<dbReference type="PANTHER" id="PTHR30055">
    <property type="entry name" value="HTH-TYPE TRANSCRIPTIONAL REGULATOR RUTR"/>
    <property type="match status" value="1"/>
</dbReference>
<dbReference type="Gene3D" id="1.10.357.10">
    <property type="entry name" value="Tetracycline Repressor, domain 2"/>
    <property type="match status" value="1"/>
</dbReference>
<dbReference type="PANTHER" id="PTHR30055:SF234">
    <property type="entry name" value="HTH-TYPE TRANSCRIPTIONAL REGULATOR BETI"/>
    <property type="match status" value="1"/>
</dbReference>
<feature type="domain" description="HTH tetR-type" evidence="5">
    <location>
        <begin position="13"/>
        <end position="72"/>
    </location>
</feature>
<dbReference type="PRINTS" id="PR00455">
    <property type="entry name" value="HTHTETR"/>
</dbReference>
<dbReference type="InterPro" id="IPR050109">
    <property type="entry name" value="HTH-type_TetR-like_transc_reg"/>
</dbReference>
<evidence type="ECO:0000256" key="3">
    <source>
        <dbReference type="ARBA" id="ARBA00023163"/>
    </source>
</evidence>
<gene>
    <name evidence="6" type="ORF">VA596_29665</name>
</gene>
<keyword evidence="7" id="KW-1185">Reference proteome</keyword>